<dbReference type="Pfam" id="PF02467">
    <property type="entry name" value="Whib"/>
    <property type="match status" value="1"/>
</dbReference>
<keyword evidence="3" id="KW-1185">Reference proteome</keyword>
<reference evidence="2 3" key="2">
    <citation type="submission" date="2019-09" db="EMBL/GenBank/DDBJ databases">
        <authorList>
            <person name="Jin C."/>
        </authorList>
    </citation>
    <scope>NUCLEOTIDE SEQUENCE [LARGE SCALE GENOMIC DNA]</scope>
    <source>
        <strain evidence="2 3">BN140041</strain>
    </source>
</reference>
<evidence type="ECO:0000313" key="3">
    <source>
        <dbReference type="Proteomes" id="UP000324351"/>
    </source>
</evidence>
<feature type="domain" description="4Fe-4S Wbl-type" evidence="1">
    <location>
        <begin position="1"/>
        <end position="39"/>
    </location>
</feature>
<comment type="caution">
    <text evidence="2">The sequence shown here is derived from an EMBL/GenBank/DDBJ whole genome shotgun (WGS) entry which is preliminary data.</text>
</comment>
<reference evidence="2 3" key="1">
    <citation type="submission" date="2019-09" db="EMBL/GenBank/DDBJ databases">
        <title>Nocardioides panacisoli sp. nov., isolated from the soil of a ginseng field.</title>
        <authorList>
            <person name="Cho C."/>
        </authorList>
    </citation>
    <scope>NUCLEOTIDE SEQUENCE [LARGE SCALE GENOMIC DNA]</scope>
    <source>
        <strain evidence="2 3">BN140041</strain>
    </source>
</reference>
<name>A0A5B1M1I2_9ACTN</name>
<dbReference type="EMBL" id="VUJW01000008">
    <property type="protein sequence ID" value="KAA1426621.1"/>
    <property type="molecule type" value="Genomic_DNA"/>
</dbReference>
<gene>
    <name evidence="2" type="ORF">F0U47_13760</name>
</gene>
<evidence type="ECO:0000313" key="2">
    <source>
        <dbReference type="EMBL" id="KAA1426621.1"/>
    </source>
</evidence>
<dbReference type="Proteomes" id="UP000324351">
    <property type="component" value="Unassembled WGS sequence"/>
</dbReference>
<evidence type="ECO:0000259" key="1">
    <source>
        <dbReference type="PROSITE" id="PS51674"/>
    </source>
</evidence>
<dbReference type="PROSITE" id="PS51674">
    <property type="entry name" value="4FE4S_WBL"/>
    <property type="match status" value="1"/>
</dbReference>
<protein>
    <recommendedName>
        <fullName evidence="1">4Fe-4S Wbl-type domain-containing protein</fullName>
    </recommendedName>
</protein>
<proteinExistence type="predicted"/>
<dbReference type="AlphaFoldDB" id="A0A5B1M1I2"/>
<organism evidence="2 3">
    <name type="scientific">Nocardioides antri</name>
    <dbReference type="NCBI Taxonomy" id="2607659"/>
    <lineage>
        <taxon>Bacteria</taxon>
        <taxon>Bacillati</taxon>
        <taxon>Actinomycetota</taxon>
        <taxon>Actinomycetes</taxon>
        <taxon>Propionibacteriales</taxon>
        <taxon>Nocardioidaceae</taxon>
        <taxon>Nocardioides</taxon>
    </lineage>
</organism>
<accession>A0A5B1M1I2</accession>
<dbReference type="InterPro" id="IPR034768">
    <property type="entry name" value="4FE4S_WBL"/>
</dbReference>
<sequence>MLGLVVAVTAVLVECRAYALASRERHGVWGGTTPADRRAGVAG</sequence>